<feature type="domain" description="FAS1" evidence="12">
    <location>
        <begin position="93"/>
        <end position="232"/>
    </location>
</feature>
<keyword evidence="6" id="KW-0654">Proteoglycan</keyword>
<keyword evidence="4" id="KW-0336">GPI-anchor</keyword>
<dbReference type="PANTHER" id="PTHR32077">
    <property type="entry name" value="FASCICLIN-LIKE ARABINOGALACTAN PROTEIN"/>
    <property type="match status" value="1"/>
</dbReference>
<dbReference type="FunFam" id="2.30.180.10:FF:000006">
    <property type="entry name" value="Fasciclin-like arabinogalactan protein 11"/>
    <property type="match status" value="1"/>
</dbReference>
<dbReference type="Pfam" id="PF02469">
    <property type="entry name" value="Fasciclin"/>
    <property type="match status" value="1"/>
</dbReference>
<evidence type="ECO:0000256" key="5">
    <source>
        <dbReference type="ARBA" id="ARBA00022729"/>
    </source>
</evidence>
<keyword evidence="11" id="KW-0812">Transmembrane</keyword>
<protein>
    <submittedName>
        <fullName evidence="13">Fasciclin-like arabinogalactan protein 11</fullName>
    </submittedName>
</protein>
<evidence type="ECO:0000256" key="7">
    <source>
        <dbReference type="ARBA" id="ARBA00023136"/>
    </source>
</evidence>
<dbReference type="InterPro" id="IPR036378">
    <property type="entry name" value="FAS1_dom_sf"/>
</dbReference>
<dbReference type="Proteomes" id="UP000327157">
    <property type="component" value="Chromosome 4"/>
</dbReference>
<feature type="region of interest" description="Disordered" evidence="10">
    <location>
        <begin position="244"/>
        <end position="274"/>
    </location>
</feature>
<reference evidence="14" key="2">
    <citation type="submission" date="2019-10" db="EMBL/GenBank/DDBJ databases">
        <title>A de novo genome assembly of a pear dwarfing rootstock.</title>
        <authorList>
            <person name="Wang F."/>
            <person name="Wang J."/>
            <person name="Li S."/>
            <person name="Zhang Y."/>
            <person name="Fang M."/>
            <person name="Ma L."/>
            <person name="Zhao Y."/>
            <person name="Jiang S."/>
        </authorList>
    </citation>
    <scope>NUCLEOTIDE SEQUENCE [LARGE SCALE GENOMIC DNA]</scope>
</reference>
<evidence type="ECO:0000256" key="11">
    <source>
        <dbReference type="SAM" id="Phobius"/>
    </source>
</evidence>
<keyword evidence="3" id="KW-1003">Cell membrane</keyword>
<dbReference type="InterPro" id="IPR045003">
    <property type="entry name" value="FLA_A"/>
</dbReference>
<dbReference type="AlphaFoldDB" id="A0A5N5HA61"/>
<organism evidence="13 14">
    <name type="scientific">Pyrus ussuriensis x Pyrus communis</name>
    <dbReference type="NCBI Taxonomy" id="2448454"/>
    <lineage>
        <taxon>Eukaryota</taxon>
        <taxon>Viridiplantae</taxon>
        <taxon>Streptophyta</taxon>
        <taxon>Embryophyta</taxon>
        <taxon>Tracheophyta</taxon>
        <taxon>Spermatophyta</taxon>
        <taxon>Magnoliopsida</taxon>
        <taxon>eudicotyledons</taxon>
        <taxon>Gunneridae</taxon>
        <taxon>Pentapetalae</taxon>
        <taxon>rosids</taxon>
        <taxon>fabids</taxon>
        <taxon>Rosales</taxon>
        <taxon>Rosaceae</taxon>
        <taxon>Amygdaloideae</taxon>
        <taxon>Maleae</taxon>
        <taxon>Pyrus</taxon>
    </lineage>
</organism>
<reference evidence="13 14" key="3">
    <citation type="submission" date="2019-11" db="EMBL/GenBank/DDBJ databases">
        <title>A de novo genome assembly of a pear dwarfing rootstock.</title>
        <authorList>
            <person name="Wang F."/>
            <person name="Wang J."/>
            <person name="Li S."/>
            <person name="Zhang Y."/>
            <person name="Fang M."/>
            <person name="Ma L."/>
            <person name="Zhao Y."/>
            <person name="Jiang S."/>
        </authorList>
    </citation>
    <scope>NUCLEOTIDE SEQUENCE [LARGE SCALE GENOMIC DNA]</scope>
    <source>
        <strain evidence="13">S2</strain>
        <tissue evidence="13">Leaf</tissue>
    </source>
</reference>
<dbReference type="Gene3D" id="2.30.180.10">
    <property type="entry name" value="FAS1 domain"/>
    <property type="match status" value="1"/>
</dbReference>
<evidence type="ECO:0000256" key="3">
    <source>
        <dbReference type="ARBA" id="ARBA00022475"/>
    </source>
</evidence>
<evidence type="ECO:0000256" key="6">
    <source>
        <dbReference type="ARBA" id="ARBA00022974"/>
    </source>
</evidence>
<evidence type="ECO:0000256" key="10">
    <source>
        <dbReference type="SAM" id="MobiDB-lite"/>
    </source>
</evidence>
<name>A0A5N5HA61_9ROSA</name>
<comment type="subcellular location">
    <subcellularLocation>
        <location evidence="1">Cell membrane</location>
        <topology evidence="1">Lipid-anchor</topology>
        <topology evidence="1">GPI-anchor</topology>
    </subcellularLocation>
</comment>
<evidence type="ECO:0000313" key="13">
    <source>
        <dbReference type="EMBL" id="KAB2622320.1"/>
    </source>
</evidence>
<accession>A0A5N5HA61</accession>
<dbReference type="InterPro" id="IPR000782">
    <property type="entry name" value="FAS1_domain"/>
</dbReference>
<dbReference type="GO" id="GO:0009834">
    <property type="term" value="P:plant-type secondary cell wall biogenesis"/>
    <property type="evidence" value="ECO:0007669"/>
    <property type="project" value="UniProtKB-ARBA"/>
</dbReference>
<reference evidence="13 14" key="1">
    <citation type="submission" date="2019-09" db="EMBL/GenBank/DDBJ databases">
        <authorList>
            <person name="Ou C."/>
        </authorList>
    </citation>
    <scope>NUCLEOTIDE SEQUENCE [LARGE SCALE GENOMIC DNA]</scope>
    <source>
        <strain evidence="13">S2</strain>
        <tissue evidence="13">Leaf</tissue>
    </source>
</reference>
<evidence type="ECO:0000259" key="12">
    <source>
        <dbReference type="PROSITE" id="PS50213"/>
    </source>
</evidence>
<keyword evidence="8" id="KW-0325">Glycoprotein</keyword>
<dbReference type="SMART" id="SM00554">
    <property type="entry name" value="FAS1"/>
    <property type="match status" value="1"/>
</dbReference>
<keyword evidence="4" id="KW-0449">Lipoprotein</keyword>
<dbReference type="PANTHER" id="PTHR32077:SF65">
    <property type="entry name" value="FASCICLIN-LIKE ARABINOGALACTAN PROTEIN 11"/>
    <property type="match status" value="1"/>
</dbReference>
<keyword evidence="7 11" id="KW-0472">Membrane</keyword>
<feature type="transmembrane region" description="Helical" evidence="11">
    <location>
        <begin position="60"/>
        <end position="77"/>
    </location>
</feature>
<evidence type="ECO:0000256" key="1">
    <source>
        <dbReference type="ARBA" id="ARBA00004609"/>
    </source>
</evidence>
<keyword evidence="11" id="KW-1133">Transmembrane helix</keyword>
<evidence type="ECO:0000256" key="4">
    <source>
        <dbReference type="ARBA" id="ARBA00022622"/>
    </source>
</evidence>
<dbReference type="PROSITE" id="PS50213">
    <property type="entry name" value="FAS1"/>
    <property type="match status" value="1"/>
</dbReference>
<gene>
    <name evidence="13" type="ORF">D8674_024502</name>
</gene>
<dbReference type="GO" id="GO:0098552">
    <property type="term" value="C:side of membrane"/>
    <property type="evidence" value="ECO:0007669"/>
    <property type="project" value="UniProtKB-KW"/>
</dbReference>
<evidence type="ECO:0000313" key="14">
    <source>
        <dbReference type="Proteomes" id="UP000327157"/>
    </source>
</evidence>
<dbReference type="EMBL" id="SMOL01000231">
    <property type="protein sequence ID" value="KAB2622320.1"/>
    <property type="molecule type" value="Genomic_DNA"/>
</dbReference>
<keyword evidence="14" id="KW-1185">Reference proteome</keyword>
<dbReference type="SUPFAM" id="SSF82153">
    <property type="entry name" value="FAS1 domain"/>
    <property type="match status" value="1"/>
</dbReference>
<feature type="compositionally biased region" description="Polar residues" evidence="10">
    <location>
        <begin position="260"/>
        <end position="274"/>
    </location>
</feature>
<keyword evidence="5" id="KW-0732">Signal</keyword>
<evidence type="ECO:0000256" key="9">
    <source>
        <dbReference type="ARBA" id="ARBA00024686"/>
    </source>
</evidence>
<proteinExistence type="inferred from homology"/>
<comment type="similarity">
    <text evidence="2">Belongs to the fasciclin-like AGP family.</text>
</comment>
<dbReference type="OrthoDB" id="286301at2759"/>
<comment type="caution">
    <text evidence="13">The sequence shown here is derived from an EMBL/GenBank/DDBJ whole genome shotgun (WGS) entry which is preliminary data.</text>
</comment>
<dbReference type="GO" id="GO:0005886">
    <property type="term" value="C:plasma membrane"/>
    <property type="evidence" value="ECO:0007669"/>
    <property type="project" value="UniProtKB-SubCell"/>
</dbReference>
<evidence type="ECO:0000256" key="2">
    <source>
        <dbReference type="ARBA" id="ARBA00007843"/>
    </source>
</evidence>
<comment type="function">
    <text evidence="9">May be a cell surface adhesion protein.</text>
</comment>
<sequence>MALSSHLKTTPFHLILHSHLLTLSKYIPSPLPSLYTKTKSQTLKKKNKFTKKRGGRRKKMAPHSFFVLLVFFLYSFSSNISAQSPAAAPAPSATNVTAVLEKAGQFTTLIKLLKSTKMDDQINTQLSTSNQGITIFAPTDNAFSSLKAGTLNSISEQQKLQLVQFHILPSFYSAAQFQTVSNPLHTQAGNSPLNVTTSGNLVNITTGVVNATVANTIFTDSQLAVYEVDQVLLPLSIFGPAAPAPAPSKSETKVKGADSPSGSSDRGSTADSSTAMGLEQHGIAEAASVGIIAILAALSL</sequence>
<evidence type="ECO:0000256" key="8">
    <source>
        <dbReference type="ARBA" id="ARBA00023180"/>
    </source>
</evidence>